<dbReference type="PANTHER" id="PTHR10728">
    <property type="entry name" value="CYTOSOLIC PHOSPHOLIPASE A2"/>
    <property type="match status" value="1"/>
</dbReference>
<feature type="region of interest" description="Disordered" evidence="2">
    <location>
        <begin position="50"/>
        <end position="83"/>
    </location>
</feature>
<feature type="region of interest" description="Disordered" evidence="2">
    <location>
        <begin position="1066"/>
        <end position="1094"/>
    </location>
</feature>
<reference evidence="5 6" key="1">
    <citation type="submission" date="2024-02" db="EMBL/GenBank/DDBJ databases">
        <authorList>
            <person name="Chen Y."/>
            <person name="Shah S."/>
            <person name="Dougan E. K."/>
            <person name="Thang M."/>
            <person name="Chan C."/>
        </authorList>
    </citation>
    <scope>NUCLEOTIDE SEQUENCE [LARGE SCALE GENOMIC DNA]</scope>
</reference>
<feature type="transmembrane region" description="Helical" evidence="3">
    <location>
        <begin position="893"/>
        <end position="913"/>
    </location>
</feature>
<feature type="transmembrane region" description="Helical" evidence="3">
    <location>
        <begin position="862"/>
        <end position="881"/>
    </location>
</feature>
<evidence type="ECO:0000256" key="2">
    <source>
        <dbReference type="SAM" id="MobiDB-lite"/>
    </source>
</evidence>
<protein>
    <recommendedName>
        <fullName evidence="4">PNPLA domain-containing protein</fullName>
    </recommendedName>
</protein>
<feature type="transmembrane region" description="Helical" evidence="3">
    <location>
        <begin position="630"/>
        <end position="653"/>
    </location>
</feature>
<dbReference type="PANTHER" id="PTHR10728:SF40">
    <property type="entry name" value="PATATIN FAMILY PROTEIN"/>
    <property type="match status" value="1"/>
</dbReference>
<dbReference type="SUPFAM" id="SSF52151">
    <property type="entry name" value="FabD/lysophospholipase-like"/>
    <property type="match status" value="1"/>
</dbReference>
<feature type="transmembrane region" description="Helical" evidence="3">
    <location>
        <begin position="388"/>
        <end position="411"/>
    </location>
</feature>
<feature type="transmembrane region" description="Helical" evidence="3">
    <location>
        <begin position="453"/>
        <end position="474"/>
    </location>
</feature>
<evidence type="ECO:0000313" key="5">
    <source>
        <dbReference type="EMBL" id="CAK9107614.1"/>
    </source>
</evidence>
<dbReference type="InterPro" id="IPR002641">
    <property type="entry name" value="PNPLA_dom"/>
</dbReference>
<keyword evidence="1" id="KW-0443">Lipid metabolism</keyword>
<evidence type="ECO:0000256" key="3">
    <source>
        <dbReference type="SAM" id="Phobius"/>
    </source>
</evidence>
<keyword evidence="3" id="KW-0812">Transmembrane</keyword>
<keyword evidence="3" id="KW-1133">Transmembrane helix</keyword>
<evidence type="ECO:0000259" key="4">
    <source>
        <dbReference type="Pfam" id="PF01734"/>
    </source>
</evidence>
<feature type="region of interest" description="Disordered" evidence="2">
    <location>
        <begin position="221"/>
        <end position="244"/>
    </location>
</feature>
<keyword evidence="3" id="KW-0472">Membrane</keyword>
<dbReference type="InterPro" id="IPR016035">
    <property type="entry name" value="Acyl_Trfase/lysoPLipase"/>
</dbReference>
<feature type="transmembrane region" description="Helical" evidence="3">
    <location>
        <begin position="495"/>
        <end position="514"/>
    </location>
</feature>
<sequence>MDPWIHLGESSGRLSEAIARRAEEEEFIDYDPEDPVPIYLSLDPAKPPATEVLRSDVRSAPAEGLGEAGEDDRRSSRSSGPGLPITIITVSPFAPGPGVGVAKITPERVCSHVTSHRTHPFAQGIGASVGDLDDLMSELGATSARPTAICNGYSKRIPARRREPIFSPTSFTSWKATARQPWEEAAAPDLPALEGQAAEAQVWMELGASIGSVDALRSSRQRSAMSSAMSTANGESEVTEPLEEPRALRDERRFLHQRFEKLKSDHPGFEPSSVPFGVAFSGGGVRAAAFHCGLLWALAAQDVLKDVSHLASVSGGAYTAACYATHLLKLAEEAPPPGAAGSGGLDRWYKEVAAKTILRMQHNINYLVRGGRCQDPESERGRGCCPRIFDIPFFILTIIATACISPALIFINTVWPLVLCIEHELAATLRSAWCDPDHMAYSAALYQWSKTRLVYFAGLTAALGVLLALLARLGCCRPNRDQYLSHLFRRSMQQVLIRGAICYSIYVTVPWILLQMQNLTWGATPAFFSNGAGEGSEWVRYYCWRYITESIERPSCIDHTQFHGPLWFDDGHNYLYRNASWVAEHHIAHPSGADPGGNTAYTTPMFLIVNLIIFAAGLIGLLWGLSLLRWYLTLAGPIWAAFLVALVAQWQIFGPLTGQSLFPNLLYYSHSSSSWIFHVCIIAAVITLPIYDLLIKLIHSYYRRSLQLAYFCDGEDIEFPAAADSPYCPNLLLGACINDFRRPEDKELLSDFTLTPLFMGCPRTGFFRTDRRMRLGYAISVSGAAPDTLMLTKFDVLPIRFLLSVFSLRLGDFVRLAPDGKIAAQIGTTFRRLEERAAPAAAGNEVRAATAQFLAQRIWDGAPVALILMACHLLVMLGRGLDDVGGCGAYQVILQMGLSGFVILLVLSFFAFAPQLRWLMRSPLILQFQMMFMHRHQAIEPPPYVYVSDGGLIECLGVLMLLRRRMPLIICSDACEDMNVTLRALLDTIHLAREEKLCSFFDVDDPRRDVQLTMAEVKESHKPYLRLGIRYEPDASGAALEGELLYIRMRLAPGDQASERDLLSRSELLDGPPPPPGSSFAIGSGPRSPDDLRPRRCEMNGMWCEGTCARRCPGRRFPDFGTGNQFLQPRHFANLCALGAEMALPAVRHIARRGRAGP</sequence>
<feature type="compositionally biased region" description="Low complexity" evidence="2">
    <location>
        <begin position="221"/>
        <end position="230"/>
    </location>
</feature>
<feature type="transmembrane region" description="Helical" evidence="3">
    <location>
        <begin position="673"/>
        <end position="694"/>
    </location>
</feature>
<evidence type="ECO:0000313" key="6">
    <source>
        <dbReference type="Proteomes" id="UP001642484"/>
    </source>
</evidence>
<organism evidence="5 6">
    <name type="scientific">Durusdinium trenchii</name>
    <dbReference type="NCBI Taxonomy" id="1381693"/>
    <lineage>
        <taxon>Eukaryota</taxon>
        <taxon>Sar</taxon>
        <taxon>Alveolata</taxon>
        <taxon>Dinophyceae</taxon>
        <taxon>Suessiales</taxon>
        <taxon>Symbiodiniaceae</taxon>
        <taxon>Durusdinium</taxon>
    </lineage>
</organism>
<feature type="transmembrane region" description="Helical" evidence="3">
    <location>
        <begin position="605"/>
        <end position="623"/>
    </location>
</feature>
<gene>
    <name evidence="5" type="ORF">CCMP2556_LOCUS50215</name>
</gene>
<keyword evidence="6" id="KW-1185">Reference proteome</keyword>
<dbReference type="Gene3D" id="3.40.1090.10">
    <property type="entry name" value="Cytosolic phospholipase A2 catalytic domain"/>
    <property type="match status" value="1"/>
</dbReference>
<evidence type="ECO:0000256" key="1">
    <source>
        <dbReference type="ARBA" id="ARBA00023098"/>
    </source>
</evidence>
<accession>A0ABP0S5J9</accession>
<feature type="domain" description="PNPLA" evidence="4">
    <location>
        <begin position="279"/>
        <end position="326"/>
    </location>
</feature>
<dbReference type="EMBL" id="CAXAMN010027017">
    <property type="protein sequence ID" value="CAK9107614.1"/>
    <property type="molecule type" value="Genomic_DNA"/>
</dbReference>
<dbReference type="Proteomes" id="UP001642484">
    <property type="component" value="Unassembled WGS sequence"/>
</dbReference>
<dbReference type="Pfam" id="PF01734">
    <property type="entry name" value="Patatin"/>
    <property type="match status" value="1"/>
</dbReference>
<comment type="caution">
    <text evidence="5">The sequence shown here is derived from an EMBL/GenBank/DDBJ whole genome shotgun (WGS) entry which is preliminary data.</text>
</comment>
<proteinExistence type="predicted"/>
<name>A0ABP0S5J9_9DINO</name>